<reference evidence="10 11" key="1">
    <citation type="submission" date="2024-07" db="EMBL/GenBank/DDBJ databases">
        <title>Uliginosibacterium paludis KCTC:42655.</title>
        <authorList>
            <person name="Kim M.K."/>
        </authorList>
    </citation>
    <scope>NUCLEOTIDE SEQUENCE [LARGE SCALE GENOMIC DNA]</scope>
    <source>
        <strain evidence="10 11">KCTC 42655</strain>
    </source>
</reference>
<comment type="similarity">
    <text evidence="7">Belongs to the high-potential iron-sulfur protein (HiPIP) family.</text>
</comment>
<organism evidence="10 11">
    <name type="scientific">Uliginosibacterium paludis</name>
    <dbReference type="NCBI Taxonomy" id="1615952"/>
    <lineage>
        <taxon>Bacteria</taxon>
        <taxon>Pseudomonadati</taxon>
        <taxon>Pseudomonadota</taxon>
        <taxon>Betaproteobacteria</taxon>
        <taxon>Rhodocyclales</taxon>
        <taxon>Zoogloeaceae</taxon>
        <taxon>Uliginosibacterium</taxon>
    </lineage>
</organism>
<evidence type="ECO:0000256" key="7">
    <source>
        <dbReference type="RuleBase" id="RU000620"/>
    </source>
</evidence>
<evidence type="ECO:0000313" key="11">
    <source>
        <dbReference type="Proteomes" id="UP001548590"/>
    </source>
</evidence>
<dbReference type="Proteomes" id="UP001548590">
    <property type="component" value="Unassembled WGS sequence"/>
</dbReference>
<comment type="caution">
    <text evidence="10">The sequence shown here is derived from an EMBL/GenBank/DDBJ whole genome shotgun (WGS) entry which is preliminary data.</text>
</comment>
<dbReference type="PROSITE" id="PS51373">
    <property type="entry name" value="HIPIP"/>
    <property type="match status" value="1"/>
</dbReference>
<keyword evidence="3 7" id="KW-0479">Metal-binding</keyword>
<keyword evidence="8" id="KW-0732">Signal</keyword>
<comment type="function">
    <text evidence="7">Specific class of high-redox-potential 4Fe-4S ferredoxins. Functions in anaerobic electron transport in most purple and in some other photosynthetic bacteria and in at least one genus (Paracoccus) of halophilic, denitrifying bacteria.</text>
</comment>
<accession>A0ABV2CS57</accession>
<feature type="domain" description="High potential iron-sulfur proteins family profile" evidence="9">
    <location>
        <begin position="25"/>
        <end position="101"/>
    </location>
</feature>
<evidence type="ECO:0000256" key="1">
    <source>
        <dbReference type="ARBA" id="ARBA00022448"/>
    </source>
</evidence>
<evidence type="ECO:0000256" key="2">
    <source>
        <dbReference type="ARBA" id="ARBA00022485"/>
    </source>
</evidence>
<protein>
    <recommendedName>
        <fullName evidence="7">High-potential iron-sulfur protein</fullName>
        <shortName evidence="7">HiPIP</shortName>
    </recommendedName>
</protein>
<proteinExistence type="inferred from homology"/>
<evidence type="ECO:0000256" key="5">
    <source>
        <dbReference type="ARBA" id="ARBA00023004"/>
    </source>
</evidence>
<sequence length="101" mass="10829">MDSRRRSILLAAPAFAFGLTAMRDALAQARVPESDPTATALGYKEDASKVDAAKYKTYVKGNTCANCNFYKSSNANEGTCMALGNRLVAAKGWCSAWVKKA</sequence>
<dbReference type="RefSeq" id="WP_345925940.1">
    <property type="nucleotide sequence ID" value="NZ_JBDIVF010000002.1"/>
</dbReference>
<keyword evidence="4 7" id="KW-0249">Electron transport</keyword>
<comment type="subunit">
    <text evidence="7">Homodimer.</text>
</comment>
<keyword evidence="5 7" id="KW-0408">Iron</keyword>
<evidence type="ECO:0000256" key="4">
    <source>
        <dbReference type="ARBA" id="ARBA00022982"/>
    </source>
</evidence>
<feature type="signal peptide" evidence="8">
    <location>
        <begin position="1"/>
        <end position="27"/>
    </location>
</feature>
<evidence type="ECO:0000259" key="9">
    <source>
        <dbReference type="PROSITE" id="PS51373"/>
    </source>
</evidence>
<feature type="chain" id="PRO_5047065040" description="High-potential iron-sulfur protein" evidence="8">
    <location>
        <begin position="28"/>
        <end position="101"/>
    </location>
</feature>
<name>A0ABV2CS57_9RHOO</name>
<keyword evidence="1 7" id="KW-0813">Transport</keyword>
<evidence type="ECO:0000256" key="8">
    <source>
        <dbReference type="SAM" id="SignalP"/>
    </source>
</evidence>
<gene>
    <name evidence="10" type="ORF">ABVT11_13025</name>
</gene>
<dbReference type="EMBL" id="JBEWLZ010000007">
    <property type="protein sequence ID" value="MET1490753.1"/>
    <property type="molecule type" value="Genomic_DNA"/>
</dbReference>
<dbReference type="InterPro" id="IPR000170">
    <property type="entry name" value="High_potential_FeS_prot"/>
</dbReference>
<dbReference type="Gene3D" id="4.10.490.10">
    <property type="entry name" value="High potential iron-sulphur protein"/>
    <property type="match status" value="1"/>
</dbReference>
<dbReference type="Pfam" id="PF01355">
    <property type="entry name" value="HIPIP"/>
    <property type="match status" value="1"/>
</dbReference>
<keyword evidence="11" id="KW-1185">Reference proteome</keyword>
<evidence type="ECO:0000256" key="3">
    <source>
        <dbReference type="ARBA" id="ARBA00022723"/>
    </source>
</evidence>
<keyword evidence="6 7" id="KW-0411">Iron-sulfur</keyword>
<keyword evidence="2 7" id="KW-0004">4Fe-4S</keyword>
<evidence type="ECO:0000313" key="10">
    <source>
        <dbReference type="EMBL" id="MET1490753.1"/>
    </source>
</evidence>
<evidence type="ECO:0000256" key="6">
    <source>
        <dbReference type="ARBA" id="ARBA00023014"/>
    </source>
</evidence>
<dbReference type="InterPro" id="IPR036369">
    <property type="entry name" value="HIPIP_sf"/>
</dbReference>
<dbReference type="SUPFAM" id="SSF57652">
    <property type="entry name" value="HIPIP (high potential iron protein)"/>
    <property type="match status" value="1"/>
</dbReference>